<evidence type="ECO:0000313" key="10">
    <source>
        <dbReference type="EMBL" id="OBT95124.1"/>
    </source>
</evidence>
<name>A0A1B8GH20_9PEZI</name>
<evidence type="ECO:0000256" key="7">
    <source>
        <dbReference type="ARBA" id="ARBA00023136"/>
    </source>
</evidence>
<dbReference type="STRING" id="342668.A0A1B8GH20"/>
<keyword evidence="7 8" id="KW-0472">Membrane</keyword>
<reference evidence="11" key="2">
    <citation type="journal article" date="2018" name="Nat. Commun.">
        <title>Extreme sensitivity to ultraviolet light in the fungal pathogen causing white-nose syndrome of bats.</title>
        <authorList>
            <person name="Palmer J.M."/>
            <person name="Drees K.P."/>
            <person name="Foster J.T."/>
            <person name="Lindner D.L."/>
        </authorList>
    </citation>
    <scope>NUCLEOTIDE SEQUENCE [LARGE SCALE GENOMIC DNA]</scope>
    <source>
        <strain evidence="11">UAMH 10579</strain>
    </source>
</reference>
<dbReference type="PANTHER" id="PTHR11972">
    <property type="entry name" value="NADPH OXIDASE"/>
    <property type="match status" value="1"/>
</dbReference>
<keyword evidence="3" id="KW-0249">Electron transport</keyword>
<evidence type="ECO:0000256" key="4">
    <source>
        <dbReference type="ARBA" id="ARBA00022989"/>
    </source>
</evidence>
<dbReference type="GO" id="GO:0006811">
    <property type="term" value="P:monoatomic ion transport"/>
    <property type="evidence" value="ECO:0007669"/>
    <property type="project" value="UniProtKB-KW"/>
</dbReference>
<dbReference type="Gene3D" id="3.40.50.80">
    <property type="entry name" value="Nucleotide-binding domain of ferredoxin-NADP reductase (FNR) module"/>
    <property type="match status" value="1"/>
</dbReference>
<dbReference type="GeneID" id="28840713"/>
<dbReference type="EMBL" id="KV460238">
    <property type="protein sequence ID" value="OBT95124.1"/>
    <property type="molecule type" value="Genomic_DNA"/>
</dbReference>
<dbReference type="PANTHER" id="PTHR11972:SF69">
    <property type="entry name" value="FERRIC REDUCTION OXIDASE 6-RELATED"/>
    <property type="match status" value="1"/>
</dbReference>
<evidence type="ECO:0000256" key="2">
    <source>
        <dbReference type="ARBA" id="ARBA00022692"/>
    </source>
</evidence>
<dbReference type="AlphaFoldDB" id="A0A1B8GH20"/>
<evidence type="ECO:0000256" key="6">
    <source>
        <dbReference type="ARBA" id="ARBA00023065"/>
    </source>
</evidence>
<dbReference type="InterPro" id="IPR000778">
    <property type="entry name" value="Cyt_b245_heavy_chain"/>
</dbReference>
<keyword evidence="2 8" id="KW-0812">Transmembrane</keyword>
<dbReference type="InterPro" id="IPR039261">
    <property type="entry name" value="FNR_nucleotide-bd"/>
</dbReference>
<evidence type="ECO:0000259" key="9">
    <source>
        <dbReference type="Pfam" id="PF01794"/>
    </source>
</evidence>
<dbReference type="GO" id="GO:0005886">
    <property type="term" value="C:plasma membrane"/>
    <property type="evidence" value="ECO:0007669"/>
    <property type="project" value="TreeGrafter"/>
</dbReference>
<gene>
    <name evidence="10" type="ORF">VE01_07327</name>
</gene>
<proteinExistence type="predicted"/>
<feature type="transmembrane region" description="Helical" evidence="8">
    <location>
        <begin position="271"/>
        <end position="295"/>
    </location>
</feature>
<keyword evidence="5" id="KW-0560">Oxidoreductase</keyword>
<dbReference type="SUPFAM" id="SSF52343">
    <property type="entry name" value="Ferredoxin reductase-like, C-terminal NADP-linked domain"/>
    <property type="match status" value="1"/>
</dbReference>
<organism evidence="10 11">
    <name type="scientific">Pseudogymnoascus verrucosus</name>
    <dbReference type="NCBI Taxonomy" id="342668"/>
    <lineage>
        <taxon>Eukaryota</taxon>
        <taxon>Fungi</taxon>
        <taxon>Dikarya</taxon>
        <taxon>Ascomycota</taxon>
        <taxon>Pezizomycotina</taxon>
        <taxon>Leotiomycetes</taxon>
        <taxon>Thelebolales</taxon>
        <taxon>Thelebolaceae</taxon>
        <taxon>Pseudogymnoascus</taxon>
    </lineage>
</organism>
<accession>A0A1B8GH20</accession>
<evidence type="ECO:0000256" key="5">
    <source>
        <dbReference type="ARBA" id="ARBA00023002"/>
    </source>
</evidence>
<keyword evidence="6" id="KW-0813">Transport</keyword>
<feature type="domain" description="Ferric oxidoreductase" evidence="9">
    <location>
        <begin position="149"/>
        <end position="287"/>
    </location>
</feature>
<dbReference type="GO" id="GO:0016491">
    <property type="term" value="F:oxidoreductase activity"/>
    <property type="evidence" value="ECO:0007669"/>
    <property type="project" value="UniProtKB-KW"/>
</dbReference>
<dbReference type="InterPro" id="IPR050369">
    <property type="entry name" value="RBOH/FRE"/>
</dbReference>
<dbReference type="PRINTS" id="PR00466">
    <property type="entry name" value="GP91PHOX"/>
</dbReference>
<feature type="transmembrane region" description="Helical" evidence="8">
    <location>
        <begin position="53"/>
        <end position="69"/>
    </location>
</feature>
<protein>
    <recommendedName>
        <fullName evidence="9">Ferric oxidoreductase domain-containing protein</fullName>
    </recommendedName>
</protein>
<feature type="transmembrane region" description="Helical" evidence="8">
    <location>
        <begin position="176"/>
        <end position="198"/>
    </location>
</feature>
<sequence>MTRITPRTCLYPLAASLVVAFALSISLTFRSNHHCYAATCGEWLFPLQARLHVAVWYSWLSLFVTFLAVRAFSPELRRFLRLPVPGLEKYVALSGLLVGVWVVVLYGALIGVWWWRLRDYFVARGHEGGIEKGNGTLAAIALLGHLCDVTLGMVLVPISRHSALASFFSLSVSTTLMFHMATAYTLFGLVMIHGFLYVSWVPTFNALSAQLRMVFPVLNPTYLYHETWPGNTSALGVWRASLIFSGVLTTAIMTLIAVTTVPVVRRKHFDLFYYTHLLIIPGVIIICLHASTIFYCAAPGLLMWVLDWGMRLYELRRRLDGKITTVGNGWYCLTLLLPRHRLDGCACTSPLAHFYLYHSGSSMRQLHPFTTITHLASQNAATPLSEDDFLICFLFRKQGRTTQTPEPSTLDNRFTLLRYLRRTRTASPAEWTDRLASLADKAALTTDSPLHRDAAIPDPEGPFTMLTSPRAWINTAHAALGIRAEGPYFTPADPARYHTVVCIVAGTGISGALAIISAFAAQKTRDAENAAETDMCVPGTCSAVQEPVPVPVGGRRMWERCVVVWSVREADYIALPALIDHGISNLEVQVHLTGNGRPRLDVVKTLADVREEERKTWVYLSGPNAFIEAGEVACRASGGVEWFGARWSI</sequence>
<comment type="subcellular location">
    <subcellularLocation>
        <location evidence="1">Membrane</location>
        <topology evidence="1">Multi-pass membrane protein</topology>
    </subcellularLocation>
</comment>
<feature type="transmembrane region" description="Helical" evidence="8">
    <location>
        <begin position="90"/>
        <end position="115"/>
    </location>
</feature>
<keyword evidence="11" id="KW-1185">Reference proteome</keyword>
<dbReference type="OrthoDB" id="10006946at2759"/>
<keyword evidence="4 8" id="KW-1133">Transmembrane helix</keyword>
<dbReference type="Proteomes" id="UP000091956">
    <property type="component" value="Unassembled WGS sequence"/>
</dbReference>
<evidence type="ECO:0000256" key="8">
    <source>
        <dbReference type="SAM" id="Phobius"/>
    </source>
</evidence>
<evidence type="ECO:0000256" key="3">
    <source>
        <dbReference type="ARBA" id="ARBA00022982"/>
    </source>
</evidence>
<keyword evidence="6" id="KW-0406">Ion transport</keyword>
<feature type="transmembrane region" description="Helical" evidence="8">
    <location>
        <begin position="242"/>
        <end position="264"/>
    </location>
</feature>
<dbReference type="Pfam" id="PF01794">
    <property type="entry name" value="Ferric_reduct"/>
    <property type="match status" value="1"/>
</dbReference>
<feature type="transmembrane region" description="Helical" evidence="8">
    <location>
        <begin position="135"/>
        <end position="156"/>
    </location>
</feature>
<reference evidence="10 11" key="1">
    <citation type="submission" date="2016-03" db="EMBL/GenBank/DDBJ databases">
        <title>Comparative genomics of Pseudogymnoascus destructans, the fungus causing white-nose syndrome of bats.</title>
        <authorList>
            <person name="Palmer J.M."/>
            <person name="Drees K.P."/>
            <person name="Foster J.T."/>
            <person name="Lindner D.L."/>
        </authorList>
    </citation>
    <scope>NUCLEOTIDE SEQUENCE [LARGE SCALE GENOMIC DNA]</scope>
    <source>
        <strain evidence="10 11">UAMH 10579</strain>
    </source>
</reference>
<dbReference type="RefSeq" id="XP_018128857.1">
    <property type="nucleotide sequence ID" value="XM_018276762.2"/>
</dbReference>
<evidence type="ECO:0000256" key="1">
    <source>
        <dbReference type="ARBA" id="ARBA00004141"/>
    </source>
</evidence>
<dbReference type="InterPro" id="IPR013130">
    <property type="entry name" value="Fe3_Rdtase_TM_dom"/>
</dbReference>
<evidence type="ECO:0000313" key="11">
    <source>
        <dbReference type="Proteomes" id="UP000091956"/>
    </source>
</evidence>